<reference evidence="1" key="1">
    <citation type="journal article" date="2023" name="PLoS Negl. Trop. Dis.">
        <title>A genome sequence for Biomphalaria pfeifferi, the major vector snail for the human-infecting parasite Schistosoma mansoni.</title>
        <authorList>
            <person name="Bu L."/>
            <person name="Lu L."/>
            <person name="Laidemitt M.R."/>
            <person name="Zhang S.M."/>
            <person name="Mutuku M."/>
            <person name="Mkoji G."/>
            <person name="Steinauer M."/>
            <person name="Loker E.S."/>
        </authorList>
    </citation>
    <scope>NUCLEOTIDE SEQUENCE</scope>
    <source>
        <strain evidence="1">KasaAsao</strain>
    </source>
</reference>
<protein>
    <submittedName>
        <fullName evidence="1">ATP-binding cassette sub-family A member 2</fullName>
    </submittedName>
</protein>
<gene>
    <name evidence="1" type="ORF">Bpfe_024545</name>
</gene>
<reference evidence="1" key="2">
    <citation type="submission" date="2023-04" db="EMBL/GenBank/DDBJ databases">
        <authorList>
            <person name="Bu L."/>
            <person name="Lu L."/>
            <person name="Laidemitt M.R."/>
            <person name="Zhang S.M."/>
            <person name="Mutuku M."/>
            <person name="Mkoji G."/>
            <person name="Steinauer M."/>
            <person name="Loker E.S."/>
        </authorList>
    </citation>
    <scope>NUCLEOTIDE SEQUENCE</scope>
    <source>
        <strain evidence="1">KasaAsao</strain>
        <tissue evidence="1">Whole Snail</tissue>
    </source>
</reference>
<feature type="non-terminal residue" evidence="1">
    <location>
        <position position="50"/>
    </location>
</feature>
<dbReference type="GO" id="GO:0005524">
    <property type="term" value="F:ATP binding"/>
    <property type="evidence" value="ECO:0007669"/>
    <property type="project" value="UniProtKB-KW"/>
</dbReference>
<keyword evidence="1" id="KW-0547">Nucleotide-binding</keyword>
<evidence type="ECO:0000313" key="1">
    <source>
        <dbReference type="EMBL" id="KAK0046084.1"/>
    </source>
</evidence>
<comment type="caution">
    <text evidence="1">The sequence shown here is derived from an EMBL/GenBank/DDBJ whole genome shotgun (WGS) entry which is preliminary data.</text>
</comment>
<accession>A0AAD8F105</accession>
<organism evidence="1 2">
    <name type="scientific">Biomphalaria pfeifferi</name>
    <name type="common">Bloodfluke planorb</name>
    <name type="synonym">Freshwater snail</name>
    <dbReference type="NCBI Taxonomy" id="112525"/>
    <lineage>
        <taxon>Eukaryota</taxon>
        <taxon>Metazoa</taxon>
        <taxon>Spiralia</taxon>
        <taxon>Lophotrochozoa</taxon>
        <taxon>Mollusca</taxon>
        <taxon>Gastropoda</taxon>
        <taxon>Heterobranchia</taxon>
        <taxon>Euthyneura</taxon>
        <taxon>Panpulmonata</taxon>
        <taxon>Hygrophila</taxon>
        <taxon>Lymnaeoidea</taxon>
        <taxon>Planorbidae</taxon>
        <taxon>Biomphalaria</taxon>
    </lineage>
</organism>
<dbReference type="AlphaFoldDB" id="A0AAD8F105"/>
<keyword evidence="1" id="KW-0067">ATP-binding</keyword>
<sequence>VQNETELRFRIAEDYAKLLPAILRDLENQRVALKIKHLSLNSNWLKDVYT</sequence>
<keyword evidence="2" id="KW-1185">Reference proteome</keyword>
<dbReference type="Proteomes" id="UP001233172">
    <property type="component" value="Unassembled WGS sequence"/>
</dbReference>
<dbReference type="EMBL" id="JASAOG010000171">
    <property type="protein sequence ID" value="KAK0046084.1"/>
    <property type="molecule type" value="Genomic_DNA"/>
</dbReference>
<name>A0AAD8F105_BIOPF</name>
<feature type="non-terminal residue" evidence="1">
    <location>
        <position position="1"/>
    </location>
</feature>
<proteinExistence type="predicted"/>
<evidence type="ECO:0000313" key="2">
    <source>
        <dbReference type="Proteomes" id="UP001233172"/>
    </source>
</evidence>